<sequence>QAVKAVQDVEVVAKKKAADQIDLFRKKADLEMKSAEERVLVQKDKSMADMSHVAAEVASLAAEKITGIGTDVQKAKAIVESIAAKPKAA</sequence>
<name>A0A2W5MX72_9BACT</name>
<gene>
    <name evidence="1" type="ORF">DI551_09415</name>
</gene>
<feature type="non-terminal residue" evidence="1">
    <location>
        <position position="1"/>
    </location>
</feature>
<dbReference type="AlphaFoldDB" id="A0A2W5MX72"/>
<accession>A0A2W5MX72</accession>
<organism evidence="1 2">
    <name type="scientific">Micavibrio aeruginosavorus</name>
    <dbReference type="NCBI Taxonomy" id="349221"/>
    <lineage>
        <taxon>Bacteria</taxon>
        <taxon>Pseudomonadati</taxon>
        <taxon>Bdellovibrionota</taxon>
        <taxon>Bdellovibrionia</taxon>
        <taxon>Bdellovibrionales</taxon>
        <taxon>Pseudobdellovibrionaceae</taxon>
        <taxon>Micavibrio</taxon>
    </lineage>
</organism>
<evidence type="ECO:0000313" key="2">
    <source>
        <dbReference type="Proteomes" id="UP000249417"/>
    </source>
</evidence>
<reference evidence="1 2" key="1">
    <citation type="submission" date="2017-08" db="EMBL/GenBank/DDBJ databases">
        <title>Infants hospitalized years apart are colonized by the same room-sourced microbial strains.</title>
        <authorList>
            <person name="Brooks B."/>
            <person name="Olm M.R."/>
            <person name="Firek B.A."/>
            <person name="Baker R."/>
            <person name="Thomas B.C."/>
            <person name="Morowitz M.J."/>
            <person name="Banfield J.F."/>
        </authorList>
    </citation>
    <scope>NUCLEOTIDE SEQUENCE [LARGE SCALE GENOMIC DNA]</scope>
    <source>
        <strain evidence="1">S2_005_002_R2_29</strain>
    </source>
</reference>
<protein>
    <submittedName>
        <fullName evidence="1">Uncharacterized protein</fullName>
    </submittedName>
</protein>
<dbReference type="Proteomes" id="UP000249417">
    <property type="component" value="Unassembled WGS sequence"/>
</dbReference>
<evidence type="ECO:0000313" key="1">
    <source>
        <dbReference type="EMBL" id="PZQ44799.1"/>
    </source>
</evidence>
<comment type="caution">
    <text evidence="1">The sequence shown here is derived from an EMBL/GenBank/DDBJ whole genome shotgun (WGS) entry which is preliminary data.</text>
</comment>
<proteinExistence type="predicted"/>
<dbReference type="EMBL" id="QFQB01000077">
    <property type="protein sequence ID" value="PZQ44799.1"/>
    <property type="molecule type" value="Genomic_DNA"/>
</dbReference>